<name>A0A9Q9B614_9PEZI</name>
<proteinExistence type="predicted"/>
<protein>
    <submittedName>
        <fullName evidence="1">Uncharacterized protein</fullName>
    </submittedName>
</protein>
<dbReference type="EMBL" id="CP099431">
    <property type="protein sequence ID" value="USW59633.1"/>
    <property type="molecule type" value="Genomic_DNA"/>
</dbReference>
<evidence type="ECO:0000313" key="2">
    <source>
        <dbReference type="Proteomes" id="UP001056384"/>
    </source>
</evidence>
<accession>A0A9Q9B614</accession>
<gene>
    <name evidence="1" type="ORF">Slin15195_G129520</name>
</gene>
<dbReference type="Proteomes" id="UP001056384">
    <property type="component" value="Chromosome 14"/>
</dbReference>
<sequence length="65" mass="6911">MPVAPPLCVTKLVAFERSTVTGGRSWRVNDVGSDGGCEWCVKSKRAHDTVAGVADKGYNPISHVP</sequence>
<dbReference type="AlphaFoldDB" id="A0A9Q9B614"/>
<reference evidence="1" key="1">
    <citation type="submission" date="2022-06" db="EMBL/GenBank/DDBJ databases">
        <title>Complete genome sequences of two strains of the flax pathogen Septoria linicola.</title>
        <authorList>
            <person name="Lapalu N."/>
            <person name="Simon A."/>
            <person name="Demenou B."/>
            <person name="Paumier D."/>
            <person name="Guillot M.-P."/>
            <person name="Gout L."/>
            <person name="Valade R."/>
        </authorList>
    </citation>
    <scope>NUCLEOTIDE SEQUENCE</scope>
    <source>
        <strain evidence="1">SE15195</strain>
    </source>
</reference>
<organism evidence="1 2">
    <name type="scientific">Septoria linicola</name>
    <dbReference type="NCBI Taxonomy" id="215465"/>
    <lineage>
        <taxon>Eukaryota</taxon>
        <taxon>Fungi</taxon>
        <taxon>Dikarya</taxon>
        <taxon>Ascomycota</taxon>
        <taxon>Pezizomycotina</taxon>
        <taxon>Dothideomycetes</taxon>
        <taxon>Dothideomycetidae</taxon>
        <taxon>Mycosphaerellales</taxon>
        <taxon>Mycosphaerellaceae</taxon>
        <taxon>Septoria</taxon>
    </lineage>
</organism>
<evidence type="ECO:0000313" key="1">
    <source>
        <dbReference type="EMBL" id="USW59633.1"/>
    </source>
</evidence>
<keyword evidence="2" id="KW-1185">Reference proteome</keyword>